<dbReference type="Pfam" id="PF00702">
    <property type="entry name" value="Hydrolase"/>
    <property type="match status" value="1"/>
</dbReference>
<gene>
    <name evidence="1" type="ORF">jhhlp_006117</name>
</gene>
<dbReference type="SFLD" id="SFLDS00003">
    <property type="entry name" value="Haloacid_Dehalogenase"/>
    <property type="match status" value="1"/>
</dbReference>
<dbReference type="VEuPathDB" id="FungiDB:jhhlp_006117"/>
<dbReference type="Gene3D" id="1.10.150.240">
    <property type="entry name" value="Putative phosphatase, domain 2"/>
    <property type="match status" value="1"/>
</dbReference>
<protein>
    <submittedName>
        <fullName evidence="1">Uncharacterized protein</fullName>
    </submittedName>
</protein>
<dbReference type="SUPFAM" id="SSF56784">
    <property type="entry name" value="HAD-like"/>
    <property type="match status" value="1"/>
</dbReference>
<dbReference type="Gene3D" id="3.40.50.1000">
    <property type="entry name" value="HAD superfamily/HAD-like"/>
    <property type="match status" value="1"/>
</dbReference>
<dbReference type="OrthoDB" id="1694274at2759"/>
<reference evidence="1 2" key="1">
    <citation type="journal article" date="2017" name="G3 (Bethesda)">
        <title>First Draft Genome Sequence of the Pathogenic Fungus Lomentospora prolificans (Formerly Scedosporium prolificans).</title>
        <authorList>
            <person name="Luo R."/>
            <person name="Zimin A."/>
            <person name="Workman R."/>
            <person name="Fan Y."/>
            <person name="Pertea G."/>
            <person name="Grossman N."/>
            <person name="Wear M.P."/>
            <person name="Jia B."/>
            <person name="Miller H."/>
            <person name="Casadevall A."/>
            <person name="Timp W."/>
            <person name="Zhang S.X."/>
            <person name="Salzberg S.L."/>
        </authorList>
    </citation>
    <scope>NUCLEOTIDE SEQUENCE [LARGE SCALE GENOMIC DNA]</scope>
    <source>
        <strain evidence="1 2">JHH-5317</strain>
    </source>
</reference>
<organism evidence="1 2">
    <name type="scientific">Lomentospora prolificans</name>
    <dbReference type="NCBI Taxonomy" id="41688"/>
    <lineage>
        <taxon>Eukaryota</taxon>
        <taxon>Fungi</taxon>
        <taxon>Dikarya</taxon>
        <taxon>Ascomycota</taxon>
        <taxon>Pezizomycotina</taxon>
        <taxon>Sordariomycetes</taxon>
        <taxon>Hypocreomycetidae</taxon>
        <taxon>Microascales</taxon>
        <taxon>Microascaceae</taxon>
        <taxon>Lomentospora</taxon>
    </lineage>
</organism>
<proteinExistence type="predicted"/>
<comment type="caution">
    <text evidence="1">The sequence shown here is derived from an EMBL/GenBank/DDBJ whole genome shotgun (WGS) entry which is preliminary data.</text>
</comment>
<sequence length="318" mass="36151">MRGMPRQIDFRTDSSMGPDDYANVEQVLELVTAEMAVVKKPKVLLFDIGGVCVVSPFQAILEYELELGIPPGWVNYSISKTSPNGFWHRLETGSIPMDEAFFAGFKEDLHNQERWEAFYRTQQAKDPKLPREIPPLPAVDSNWLFNQMMTISRTPDPWMFPALQALKASGEYMIGALSNTVIFPPTHQLHRSLSNDPIRDPFDFFISSAHVGLRKPDPRIYELALRTANEFAEKHRGSERWKRLGWDNGIKADEVLFFDDIGENLRAARQFGFNTFKVNLGRAFEAVDQLENVTGLKLAGDHPKIPMQMRTGPARAKI</sequence>
<dbReference type="CDD" id="cd02603">
    <property type="entry name" value="HAD_sEH-N_like"/>
    <property type="match status" value="1"/>
</dbReference>
<keyword evidence="2" id="KW-1185">Reference proteome</keyword>
<dbReference type="InterPro" id="IPR023198">
    <property type="entry name" value="PGP-like_dom2"/>
</dbReference>
<dbReference type="Proteomes" id="UP000233524">
    <property type="component" value="Unassembled WGS sequence"/>
</dbReference>
<dbReference type="InterPro" id="IPR036412">
    <property type="entry name" value="HAD-like_sf"/>
</dbReference>
<dbReference type="PANTHER" id="PTHR47829:SF1">
    <property type="entry name" value="HAD FAMILY PHOSPHATASE"/>
    <property type="match status" value="1"/>
</dbReference>
<dbReference type="AlphaFoldDB" id="A0A2N3N500"/>
<dbReference type="InterPro" id="IPR052898">
    <property type="entry name" value="ACAD10-like"/>
</dbReference>
<dbReference type="STRING" id="41688.A0A2N3N500"/>
<dbReference type="EMBL" id="NLAX01000701">
    <property type="protein sequence ID" value="PKS07513.1"/>
    <property type="molecule type" value="Genomic_DNA"/>
</dbReference>
<evidence type="ECO:0000313" key="2">
    <source>
        <dbReference type="Proteomes" id="UP000233524"/>
    </source>
</evidence>
<dbReference type="InParanoid" id="A0A2N3N500"/>
<dbReference type="InterPro" id="IPR023214">
    <property type="entry name" value="HAD_sf"/>
</dbReference>
<name>A0A2N3N500_9PEZI</name>
<evidence type="ECO:0000313" key="1">
    <source>
        <dbReference type="EMBL" id="PKS07513.1"/>
    </source>
</evidence>
<dbReference type="PANTHER" id="PTHR47829">
    <property type="entry name" value="HYDROLASE, PUTATIVE (AFU_ORTHOLOGUE AFUA_1G12880)-RELATED"/>
    <property type="match status" value="1"/>
</dbReference>
<accession>A0A2N3N500</accession>
<dbReference type="SFLD" id="SFLDG01129">
    <property type="entry name" value="C1.5:_HAD__Beta-PGM__Phosphata"/>
    <property type="match status" value="1"/>
</dbReference>